<gene>
    <name evidence="2" type="ordered locus">Shell_0902</name>
</gene>
<dbReference type="HOGENOM" id="CLU_007383_1_0_2"/>
<dbReference type="Proteomes" id="UP000002573">
    <property type="component" value="Chromosome"/>
</dbReference>
<keyword evidence="3" id="KW-1185">Reference proteome</keyword>
<organism evidence="2 3">
    <name type="scientific">Staphylothermus hellenicus (strain DSM 12710 / JCM 10830 / BK20S6-10-b1 / P8)</name>
    <dbReference type="NCBI Taxonomy" id="591019"/>
    <lineage>
        <taxon>Archaea</taxon>
        <taxon>Thermoproteota</taxon>
        <taxon>Thermoprotei</taxon>
        <taxon>Desulfurococcales</taxon>
        <taxon>Desulfurococcaceae</taxon>
        <taxon>Staphylothermus</taxon>
    </lineage>
</organism>
<evidence type="ECO:0000313" key="3">
    <source>
        <dbReference type="Proteomes" id="UP000002573"/>
    </source>
</evidence>
<reference evidence="2 3" key="2">
    <citation type="journal article" date="2011" name="Stand. Genomic Sci.">
        <title>Complete genome sequence of Staphylothermus hellenicus P8.</title>
        <authorList>
            <person name="Anderson I."/>
            <person name="Wirth R."/>
            <person name="Lucas S."/>
            <person name="Copeland A."/>
            <person name="Lapidus A."/>
            <person name="Cheng J.F."/>
            <person name="Goodwin L."/>
            <person name="Pitluck S."/>
            <person name="Davenport K."/>
            <person name="Detter J.C."/>
            <person name="Han C."/>
            <person name="Tapia R."/>
            <person name="Land M."/>
            <person name="Hauser L."/>
            <person name="Pati A."/>
            <person name="Mikhailova N."/>
            <person name="Woyke T."/>
            <person name="Klenk H.P."/>
            <person name="Kyrpides N."/>
            <person name="Ivanova N."/>
        </authorList>
    </citation>
    <scope>NUCLEOTIDE SEQUENCE [LARGE SCALE GENOMIC DNA]</scope>
    <source>
        <strain evidence="3">DSM 12710 / JCM 10830 / BK20S6-10-b1 / P8</strain>
    </source>
</reference>
<dbReference type="AlphaFoldDB" id="D7D8B4"/>
<reference evidence="3" key="1">
    <citation type="submission" date="2010-05" db="EMBL/GenBank/DDBJ databases">
        <title>Complete sequence of Staphylothermus hellenicus DSM 12710.</title>
        <authorList>
            <consortium name="US DOE Joint Genome Institute"/>
            <person name="Lucas S."/>
            <person name="Copeland A."/>
            <person name="Lapidus A."/>
            <person name="Cheng J.-F."/>
            <person name="Bruce D."/>
            <person name="Goodwin L."/>
            <person name="Pitluck S."/>
            <person name="Davenport K."/>
            <person name="Detter J.C."/>
            <person name="Han C."/>
            <person name="Tapia R."/>
            <person name="Larimer F."/>
            <person name="Land M."/>
            <person name="Hauser L."/>
            <person name="Kyrpides N."/>
            <person name="Mikhailova N."/>
            <person name="Anderson I.J."/>
            <person name="Woyke T."/>
        </authorList>
    </citation>
    <scope>NUCLEOTIDE SEQUENCE [LARGE SCALE GENOMIC DNA]</scope>
    <source>
        <strain evidence="3">DSM 12710 / JCM 10830 / BK20S6-10-b1 / P8</strain>
    </source>
</reference>
<proteinExistence type="predicted"/>
<sequence>MRVLVTGGAGYIGSVLVRLLLERGYDVVILDRLFFGRDSIRDIEDRVKIVKDDIRWFDPWILEGVDAVFDLAALSNDPSGELDPEKTLEINYRGRVRVANLSKKHGVSKYVLASSCSVYGFQPGILNENSSVNPLTTYAKANYMAEREVIPLGDRKFTVTVLRQATVYGYSYRMRFDLAVNGMVRSLYKYGVIKVMRDGTQWRPFVHVKDTSNAFIKVLESDEELVNREVFNVGSNDQNIQIFELARKIAEACGQEFRYEWYGSPDKRSYRVDFSKIRDRLGYRTRFKIEDGAREVWNALVNGLLDPDDPRTITVKWYKKLLDMHKLIKEVELNGKIL</sequence>
<dbReference type="PANTHER" id="PTHR43245:SF23">
    <property type="entry name" value="NAD(P)-BINDING DOMAIN-CONTAINING PROTEIN"/>
    <property type="match status" value="1"/>
</dbReference>
<dbReference type="InterPro" id="IPR001509">
    <property type="entry name" value="Epimerase_deHydtase"/>
</dbReference>
<dbReference type="PANTHER" id="PTHR43245">
    <property type="entry name" value="BIFUNCTIONAL POLYMYXIN RESISTANCE PROTEIN ARNA"/>
    <property type="match status" value="1"/>
</dbReference>
<evidence type="ECO:0000259" key="1">
    <source>
        <dbReference type="Pfam" id="PF01370"/>
    </source>
</evidence>
<accession>D7D8B4</accession>
<dbReference type="OrthoDB" id="4907at2157"/>
<dbReference type="InterPro" id="IPR050177">
    <property type="entry name" value="Lipid_A_modif_metabolic_enz"/>
</dbReference>
<dbReference type="SUPFAM" id="SSF51735">
    <property type="entry name" value="NAD(P)-binding Rossmann-fold domains"/>
    <property type="match status" value="1"/>
</dbReference>
<dbReference type="eggNOG" id="arCOG01376">
    <property type="taxonomic scope" value="Archaea"/>
</dbReference>
<dbReference type="KEGG" id="shc:Shell_0902"/>
<dbReference type="Gene3D" id="3.40.50.720">
    <property type="entry name" value="NAD(P)-binding Rossmann-like Domain"/>
    <property type="match status" value="1"/>
</dbReference>
<dbReference type="Pfam" id="PF01370">
    <property type="entry name" value="Epimerase"/>
    <property type="match status" value="1"/>
</dbReference>
<dbReference type="InterPro" id="IPR036291">
    <property type="entry name" value="NAD(P)-bd_dom_sf"/>
</dbReference>
<dbReference type="STRING" id="591019.Shell_0902"/>
<evidence type="ECO:0000313" key="2">
    <source>
        <dbReference type="EMBL" id="ADI32010.1"/>
    </source>
</evidence>
<dbReference type="EMBL" id="CP002051">
    <property type="protein sequence ID" value="ADI32010.1"/>
    <property type="molecule type" value="Genomic_DNA"/>
</dbReference>
<feature type="domain" description="NAD-dependent epimerase/dehydratase" evidence="1">
    <location>
        <begin position="3"/>
        <end position="234"/>
    </location>
</feature>
<protein>
    <submittedName>
        <fullName evidence="2">NAD-dependent epimerase/dehydratase</fullName>
    </submittedName>
</protein>
<name>D7D8B4_STAHD</name>